<dbReference type="SUPFAM" id="SSF56059">
    <property type="entry name" value="Glutathione synthetase ATP-binding domain-like"/>
    <property type="match status" value="1"/>
</dbReference>
<dbReference type="RefSeq" id="WP_131444999.1">
    <property type="nucleotide sequence ID" value="NZ_SJZB01000014.1"/>
</dbReference>
<name>A0A4R1BIK4_9PROT</name>
<evidence type="ECO:0000313" key="3">
    <source>
        <dbReference type="EMBL" id="TCJ17116.1"/>
    </source>
</evidence>
<dbReference type="GO" id="GO:0046872">
    <property type="term" value="F:metal ion binding"/>
    <property type="evidence" value="ECO:0007669"/>
    <property type="project" value="InterPro"/>
</dbReference>
<evidence type="ECO:0000313" key="4">
    <source>
        <dbReference type="Proteomes" id="UP000295443"/>
    </source>
</evidence>
<keyword evidence="1" id="KW-0067">ATP-binding</keyword>
<dbReference type="Proteomes" id="UP000295443">
    <property type="component" value="Unassembled WGS sequence"/>
</dbReference>
<reference evidence="3 4" key="1">
    <citation type="submission" date="2019-03" db="EMBL/GenBank/DDBJ databases">
        <title>Genome sequence of Thiobacillaceae bacterium LSR1, a sulfur-oxidizing bacterium isolated from freshwater sediment.</title>
        <authorList>
            <person name="Li S."/>
        </authorList>
    </citation>
    <scope>NUCLEOTIDE SEQUENCE [LARGE SCALE GENOMIC DNA]</scope>
    <source>
        <strain evidence="3 4">LSR1</strain>
    </source>
</reference>
<dbReference type="SUPFAM" id="SSF48452">
    <property type="entry name" value="TPR-like"/>
    <property type="match status" value="1"/>
</dbReference>
<feature type="domain" description="ATP-grasp" evidence="2">
    <location>
        <begin position="346"/>
        <end position="564"/>
    </location>
</feature>
<proteinExistence type="predicted"/>
<dbReference type="Gene3D" id="1.25.40.10">
    <property type="entry name" value="Tetratricopeptide repeat domain"/>
    <property type="match status" value="1"/>
</dbReference>
<dbReference type="OrthoDB" id="5297883at2"/>
<keyword evidence="4" id="KW-1185">Reference proteome</keyword>
<sequence>MRPHLISAQTGRPDPIQTAKDLLRAGRQEEGERTLRQLLDRDGGNPEALGLLALLEVQRRHTKKAKQLWEQALANPTPAWIYLRNLFNLLSVVLREGARAEAAKYASRPVPQWPEQRIPNPEERQMLPALADMLADLGRIDAAADLLTSAIGHLAQDGVLHHALGKLQLARGDLGAAWQALQQAEQRLRPRVSFPLLTDLCLCAMERGDQAAVRAIHATLATASPVYVSPAQTGQRANILIFNKVKFADIDSERALHFGGNFPGQLSTHLAAEYRFMSVFAEEAAGRAAREQLPPPALILNNIAGAEAMAARGSQQDLVQFAASFGVPVINHPDKIAQSGRDENAARLAGLANLLVPRTCRFDKAGKTGSELAAAIEAQFAYPLIARTLELQQGLGMHRIDDRAQLLDALATRLPEQFFVTEFIDSRGPDGFYRKIRAAVVGDHIGVMRADWDTFWMVHGRKSEERVAFYRSNRHLLAQEDRLCADPDRELGAGVMATLHAIRERIPLDIFGIDFDVLADGRLVFYEANASMSLFTAAAPDIRSPDHAHQRTLAAMRSYIDGLLK</sequence>
<dbReference type="EMBL" id="SJZB01000014">
    <property type="protein sequence ID" value="TCJ17116.1"/>
    <property type="molecule type" value="Genomic_DNA"/>
</dbReference>
<dbReference type="InterPro" id="IPR011761">
    <property type="entry name" value="ATP-grasp"/>
</dbReference>
<protein>
    <recommendedName>
        <fullName evidence="2">ATP-grasp domain-containing protein</fullName>
    </recommendedName>
</protein>
<accession>A0A4R1BIK4</accession>
<dbReference type="PROSITE" id="PS50975">
    <property type="entry name" value="ATP_GRASP"/>
    <property type="match status" value="1"/>
</dbReference>
<dbReference type="InterPro" id="IPR011990">
    <property type="entry name" value="TPR-like_helical_dom_sf"/>
</dbReference>
<dbReference type="GO" id="GO:0005524">
    <property type="term" value="F:ATP binding"/>
    <property type="evidence" value="ECO:0007669"/>
    <property type="project" value="UniProtKB-UniRule"/>
</dbReference>
<evidence type="ECO:0000256" key="1">
    <source>
        <dbReference type="PROSITE-ProRule" id="PRU00409"/>
    </source>
</evidence>
<keyword evidence="1" id="KW-0547">Nucleotide-binding</keyword>
<organism evidence="3 4">
    <name type="scientific">Parasulfuritortus cantonensis</name>
    <dbReference type="NCBI Taxonomy" id="2528202"/>
    <lineage>
        <taxon>Bacteria</taxon>
        <taxon>Pseudomonadati</taxon>
        <taxon>Pseudomonadota</taxon>
        <taxon>Betaproteobacteria</taxon>
        <taxon>Nitrosomonadales</taxon>
        <taxon>Thiobacillaceae</taxon>
        <taxon>Parasulfuritortus</taxon>
    </lineage>
</organism>
<comment type="caution">
    <text evidence="3">The sequence shown here is derived from an EMBL/GenBank/DDBJ whole genome shotgun (WGS) entry which is preliminary data.</text>
</comment>
<dbReference type="AlphaFoldDB" id="A0A4R1BIK4"/>
<gene>
    <name evidence="3" type="ORF">EZJ19_03980</name>
</gene>
<evidence type="ECO:0000259" key="2">
    <source>
        <dbReference type="PROSITE" id="PS50975"/>
    </source>
</evidence>